<keyword evidence="2" id="KW-0812">Transmembrane</keyword>
<evidence type="ECO:0000256" key="2">
    <source>
        <dbReference type="SAM" id="Phobius"/>
    </source>
</evidence>
<evidence type="ECO:0000313" key="3">
    <source>
        <dbReference type="EMBL" id="EPB91263.1"/>
    </source>
</evidence>
<gene>
    <name evidence="3" type="ORF">HMPREF1544_01968</name>
</gene>
<dbReference type="Proteomes" id="UP000014254">
    <property type="component" value="Unassembled WGS sequence"/>
</dbReference>
<reference evidence="4" key="1">
    <citation type="submission" date="2013-05" db="EMBL/GenBank/DDBJ databases">
        <title>The Genome sequence of Mucor circinelloides f. circinelloides 1006PhL.</title>
        <authorList>
            <consortium name="The Broad Institute Genomics Platform"/>
            <person name="Cuomo C."/>
            <person name="Earl A."/>
            <person name="Findley K."/>
            <person name="Lee S.C."/>
            <person name="Walker B."/>
            <person name="Young S."/>
            <person name="Zeng Q."/>
            <person name="Gargeya S."/>
            <person name="Fitzgerald M."/>
            <person name="Haas B."/>
            <person name="Abouelleil A."/>
            <person name="Allen A.W."/>
            <person name="Alvarado L."/>
            <person name="Arachchi H.M."/>
            <person name="Berlin A.M."/>
            <person name="Chapman S.B."/>
            <person name="Gainer-Dewar J."/>
            <person name="Goldberg J."/>
            <person name="Griggs A."/>
            <person name="Gujja S."/>
            <person name="Hansen M."/>
            <person name="Howarth C."/>
            <person name="Imamovic A."/>
            <person name="Ireland A."/>
            <person name="Larimer J."/>
            <person name="McCowan C."/>
            <person name="Murphy C."/>
            <person name="Pearson M."/>
            <person name="Poon T.W."/>
            <person name="Priest M."/>
            <person name="Roberts A."/>
            <person name="Saif S."/>
            <person name="Shea T."/>
            <person name="Sisk P."/>
            <person name="Sykes S."/>
            <person name="Wortman J."/>
            <person name="Nusbaum C."/>
            <person name="Birren B."/>
        </authorList>
    </citation>
    <scope>NUCLEOTIDE SEQUENCE [LARGE SCALE GENOMIC DNA]</scope>
    <source>
        <strain evidence="4">1006PhL</strain>
    </source>
</reference>
<feature type="transmembrane region" description="Helical" evidence="2">
    <location>
        <begin position="6"/>
        <end position="31"/>
    </location>
</feature>
<organism evidence="3 4">
    <name type="scientific">Mucor circinelloides f. circinelloides (strain 1006PhL)</name>
    <name type="common">Mucormycosis agent</name>
    <name type="synonym">Calyptromyces circinelloides</name>
    <dbReference type="NCBI Taxonomy" id="1220926"/>
    <lineage>
        <taxon>Eukaryota</taxon>
        <taxon>Fungi</taxon>
        <taxon>Fungi incertae sedis</taxon>
        <taxon>Mucoromycota</taxon>
        <taxon>Mucoromycotina</taxon>
        <taxon>Mucoromycetes</taxon>
        <taxon>Mucorales</taxon>
        <taxon>Mucorineae</taxon>
        <taxon>Mucoraceae</taxon>
        <taxon>Mucor</taxon>
    </lineage>
</organism>
<dbReference type="OrthoDB" id="2247731at2759"/>
<dbReference type="InParanoid" id="S2K779"/>
<dbReference type="VEuPathDB" id="FungiDB:HMPREF1544_01968"/>
<feature type="compositionally biased region" description="Basic and acidic residues" evidence="1">
    <location>
        <begin position="605"/>
        <end position="627"/>
    </location>
</feature>
<sequence>MIPTTLAILIYQILAILGAEAVSQIVISIAYKRRELDYKLMYSSGPLDLVLNFNKFDRPTAQKASIVFFVCLTIVLKFIPTIMTKLSSSASIYHDISAAPLDPATATSIYSWPSNMPVFDNFIPYLANPSTNSLEDMVTEYIKKTLNQNTSSNHDGYWFTPKVAKRFEWDDQQVAHPVGFYAPPVNGTPQRGGLYGDRLMANVTANVFRYRNPIADLFTTSKCSPSDARNVVSNFSQIHGATVEAARQVLFTCHPMYDSSLVIQTAYHTGKGIINRSSRLNANDTLYRLPELPEGITASSSFGVSIFNHNSTHMTLGIKKTAHVTMKSQEKPATLPSDCTSTNRPNTTNNFVDLPYDSVLCSLLNIGNTGLNKPQLIQALSRVYVENYALDTLYTRQKDDKYMMGHLMNTSDVLMADFTLFQSYNVEGNLKDNREYMVAFSTNNLLYDTPEDIASATDFTNDKIGIVLKALDPSRIDQDAVDILVGMASMRVRWQNGDYSDILLNKAQVMDGVETPLWWIIAVSAMALIFLLPQISRLIVRRIPEYSENLRNLLLLAVERSSALEGMSSKAKNVGILLSTDDNEAGRTTLLSVNGHPVTVAEKSTSLERRSTDERTTGINESYEHPDGSVPFLK</sequence>
<name>S2K779_MUCC1</name>
<feature type="region of interest" description="Disordered" evidence="1">
    <location>
        <begin position="603"/>
        <end position="634"/>
    </location>
</feature>
<keyword evidence="2" id="KW-1133">Transmembrane helix</keyword>
<keyword evidence="4" id="KW-1185">Reference proteome</keyword>
<dbReference type="AlphaFoldDB" id="S2K779"/>
<evidence type="ECO:0000256" key="1">
    <source>
        <dbReference type="SAM" id="MobiDB-lite"/>
    </source>
</evidence>
<keyword evidence="2" id="KW-0472">Membrane</keyword>
<evidence type="ECO:0000313" key="4">
    <source>
        <dbReference type="Proteomes" id="UP000014254"/>
    </source>
</evidence>
<feature type="transmembrane region" description="Helical" evidence="2">
    <location>
        <begin position="516"/>
        <end position="533"/>
    </location>
</feature>
<dbReference type="EMBL" id="KE123911">
    <property type="protein sequence ID" value="EPB91263.1"/>
    <property type="molecule type" value="Genomic_DNA"/>
</dbReference>
<protein>
    <submittedName>
        <fullName evidence="3">Uncharacterized protein</fullName>
    </submittedName>
</protein>
<proteinExistence type="predicted"/>
<feature type="transmembrane region" description="Helical" evidence="2">
    <location>
        <begin position="64"/>
        <end position="83"/>
    </location>
</feature>
<accession>S2K779</accession>